<reference evidence="2" key="1">
    <citation type="journal article" date="2023" name="G3 (Bethesda)">
        <title>Genome assembly and association tests identify interacting loci associated with vigor, precocity, and sex in interspecific pistachio rootstocks.</title>
        <authorList>
            <person name="Palmer W."/>
            <person name="Jacygrad E."/>
            <person name="Sagayaradj S."/>
            <person name="Cavanaugh K."/>
            <person name="Han R."/>
            <person name="Bertier L."/>
            <person name="Beede B."/>
            <person name="Kafkas S."/>
            <person name="Golino D."/>
            <person name="Preece J."/>
            <person name="Michelmore R."/>
        </authorList>
    </citation>
    <scope>NUCLEOTIDE SEQUENCE [LARGE SCALE GENOMIC DNA]</scope>
</reference>
<keyword evidence="2" id="KW-1185">Reference proteome</keyword>
<protein>
    <submittedName>
        <fullName evidence="1">Uncharacterized protein</fullName>
    </submittedName>
</protein>
<dbReference type="EMBL" id="CM047907">
    <property type="protein sequence ID" value="KAJ0084929.1"/>
    <property type="molecule type" value="Genomic_DNA"/>
</dbReference>
<organism evidence="1 2">
    <name type="scientific">Pistacia atlantica</name>
    <dbReference type="NCBI Taxonomy" id="434234"/>
    <lineage>
        <taxon>Eukaryota</taxon>
        <taxon>Viridiplantae</taxon>
        <taxon>Streptophyta</taxon>
        <taxon>Embryophyta</taxon>
        <taxon>Tracheophyta</taxon>
        <taxon>Spermatophyta</taxon>
        <taxon>Magnoliopsida</taxon>
        <taxon>eudicotyledons</taxon>
        <taxon>Gunneridae</taxon>
        <taxon>Pentapetalae</taxon>
        <taxon>rosids</taxon>
        <taxon>malvids</taxon>
        <taxon>Sapindales</taxon>
        <taxon>Anacardiaceae</taxon>
        <taxon>Pistacia</taxon>
    </lineage>
</organism>
<gene>
    <name evidence="1" type="ORF">Patl1_29457</name>
</gene>
<evidence type="ECO:0000313" key="1">
    <source>
        <dbReference type="EMBL" id="KAJ0084929.1"/>
    </source>
</evidence>
<accession>A0ACC1AF87</accession>
<comment type="caution">
    <text evidence="1">The sequence shown here is derived from an EMBL/GenBank/DDBJ whole genome shotgun (WGS) entry which is preliminary data.</text>
</comment>
<name>A0ACC1AF87_9ROSI</name>
<sequence>MTLENSRKNLIDGWLCFLNAAFCSSSFHQITLDALFKILLTLSSEARCHEFAEESRLKMIYISEKLPD</sequence>
<proteinExistence type="predicted"/>
<dbReference type="Proteomes" id="UP001164250">
    <property type="component" value="Chromosome 11"/>
</dbReference>
<evidence type="ECO:0000313" key="2">
    <source>
        <dbReference type="Proteomes" id="UP001164250"/>
    </source>
</evidence>